<sequence>MLKIVIIIAVGIAQISFFVSSQTDANLEVNNQRYCFRFTWPGPQFDADGPIMNATCTDLLNGVSGIPCHHPLAVTNNSNVPDTRAIWEEHRNDPTRIACRLTRGDVCVKYTYYFNQAVQNISYFCTKVNIEDVGAATSGCYTELRNGREIEVCICESRPGQPPCNDATKKIPHAVGLFVAGFVIVLQQWAPI</sequence>
<organism evidence="3 4">
    <name type="scientific">Lutzomyia longipalpis</name>
    <name type="common">Sand fly</name>
    <dbReference type="NCBI Taxonomy" id="7200"/>
    <lineage>
        <taxon>Eukaryota</taxon>
        <taxon>Metazoa</taxon>
        <taxon>Ecdysozoa</taxon>
        <taxon>Arthropoda</taxon>
        <taxon>Hexapoda</taxon>
        <taxon>Insecta</taxon>
        <taxon>Pterygota</taxon>
        <taxon>Neoptera</taxon>
        <taxon>Endopterygota</taxon>
        <taxon>Diptera</taxon>
        <taxon>Nematocera</taxon>
        <taxon>Psychodoidea</taxon>
        <taxon>Psychodidae</taxon>
        <taxon>Lutzomyia</taxon>
        <taxon>Lutzomyia</taxon>
    </lineage>
</organism>
<feature type="signal peptide" evidence="1">
    <location>
        <begin position="1"/>
        <end position="21"/>
    </location>
</feature>
<accession>A0A1B0EUS2</accession>
<keyword evidence="1" id="KW-0732">Signal</keyword>
<dbReference type="EMBL" id="AJWK01017667">
    <property type="status" value="NOT_ANNOTATED_CDS"/>
    <property type="molecule type" value="Genomic_DNA"/>
</dbReference>
<protein>
    <recommendedName>
        <fullName evidence="5">Secreted protein</fullName>
    </recommendedName>
</protein>
<dbReference type="VEuPathDB" id="VectorBase:LLONM1_005289"/>
<evidence type="ECO:0000313" key="4">
    <source>
        <dbReference type="Proteomes" id="UP000092461"/>
    </source>
</evidence>
<reference evidence="4" key="1">
    <citation type="submission" date="2012-05" db="EMBL/GenBank/DDBJ databases">
        <title>Whole Genome Assembly of Lutzomyia longipalpis.</title>
        <authorList>
            <person name="Richards S."/>
            <person name="Qu C."/>
            <person name="Dillon R."/>
            <person name="Worley K."/>
            <person name="Scherer S."/>
            <person name="Batterton M."/>
            <person name="Taylor A."/>
            <person name="Hawes A."/>
            <person name="Hernandez B."/>
            <person name="Kovar C."/>
            <person name="Mandapat C."/>
            <person name="Pham C."/>
            <person name="Qu C."/>
            <person name="Jing C."/>
            <person name="Bess C."/>
            <person name="Bandaranaike D."/>
            <person name="Ngo D."/>
            <person name="Ongeri F."/>
            <person name="Arias F."/>
            <person name="Lara F."/>
            <person name="Weissenberger G."/>
            <person name="Kamau G."/>
            <person name="Han H."/>
            <person name="Shen H."/>
            <person name="Dinh H."/>
            <person name="Khalil I."/>
            <person name="Jones J."/>
            <person name="Shafer J."/>
            <person name="Jayaseelan J."/>
            <person name="Quiroz J."/>
            <person name="Blankenburg K."/>
            <person name="Nguyen L."/>
            <person name="Jackson L."/>
            <person name="Francisco L."/>
            <person name="Tang L.-Y."/>
            <person name="Pu L.-L."/>
            <person name="Perales L."/>
            <person name="Lorensuhewa L."/>
            <person name="Munidasa M."/>
            <person name="Coyle M."/>
            <person name="Taylor M."/>
            <person name="Puazo M."/>
            <person name="Firestine M."/>
            <person name="Scheel M."/>
            <person name="Javaid M."/>
            <person name="Wang M."/>
            <person name="Li M."/>
            <person name="Tabassum N."/>
            <person name="Saada N."/>
            <person name="Osuji N."/>
            <person name="Aqrawi P."/>
            <person name="Fu Q."/>
            <person name="Thornton R."/>
            <person name="Raj R."/>
            <person name="Goodspeed R."/>
            <person name="Mata R."/>
            <person name="Najjar R."/>
            <person name="Gubbala S."/>
            <person name="Lee S."/>
            <person name="Denson S."/>
            <person name="Patil S."/>
            <person name="Macmil S."/>
            <person name="Qi S."/>
            <person name="Matskevitch T."/>
            <person name="Palculict T."/>
            <person name="Mathew T."/>
            <person name="Vee V."/>
            <person name="Velamala V."/>
            <person name="Korchina V."/>
            <person name="Cai W."/>
            <person name="Liu W."/>
            <person name="Dai W."/>
            <person name="Zou X."/>
            <person name="Zhu Y."/>
            <person name="Zhang Y."/>
            <person name="Wu Y.-Q."/>
            <person name="Xin Y."/>
            <person name="Nazarath L."/>
            <person name="Kovar C."/>
            <person name="Han Y."/>
            <person name="Muzny D."/>
            <person name="Gibbs R."/>
        </authorList>
    </citation>
    <scope>NUCLEOTIDE SEQUENCE [LARGE SCALE GENOMIC DNA]</scope>
    <source>
        <strain evidence="4">Jacobina</strain>
    </source>
</reference>
<feature type="chain" id="PRO_5044555578" description="Secreted protein" evidence="1">
    <location>
        <begin position="22"/>
        <end position="192"/>
    </location>
</feature>
<evidence type="ECO:0008006" key="5">
    <source>
        <dbReference type="Google" id="ProtNLM"/>
    </source>
</evidence>
<evidence type="ECO:0000256" key="1">
    <source>
        <dbReference type="SAM" id="SignalP"/>
    </source>
</evidence>
<reference evidence="2" key="2">
    <citation type="journal article" date="2020" name="BMC">
        <title>Leishmania infection induces a limited differential gene expression in the sand fly midgut.</title>
        <authorList>
            <person name="Coutinho-Abreu I.V."/>
            <person name="Serafim T.D."/>
            <person name="Meneses C."/>
            <person name="Kamhawi S."/>
            <person name="Oliveira F."/>
            <person name="Valenzuela J.G."/>
        </authorList>
    </citation>
    <scope>NUCLEOTIDE SEQUENCE</scope>
    <source>
        <strain evidence="2">Jacobina</strain>
        <tissue evidence="2">Midgut</tissue>
    </source>
</reference>
<dbReference type="AlphaFoldDB" id="A0A1B0EUS2"/>
<name>A0A1B0EUS2_LUTLO</name>
<evidence type="ECO:0000313" key="3">
    <source>
        <dbReference type="EnsemblMetazoa" id="LLOJ005610-PA"/>
    </source>
</evidence>
<evidence type="ECO:0000313" key="2">
    <source>
        <dbReference type="EMBL" id="MBC1172894.1"/>
    </source>
</evidence>
<dbReference type="EMBL" id="GITU01004191">
    <property type="protein sequence ID" value="MBC1172894.1"/>
    <property type="molecule type" value="Transcribed_RNA"/>
</dbReference>
<proteinExistence type="predicted"/>
<dbReference type="VEuPathDB" id="VectorBase:LLOJ005610"/>
<dbReference type="Proteomes" id="UP000092461">
    <property type="component" value="Unassembled WGS sequence"/>
</dbReference>
<dbReference type="EnsemblMetazoa" id="LLOJ005610-RA">
    <property type="protein sequence ID" value="LLOJ005610-PA"/>
    <property type="gene ID" value="LLOJ005610"/>
</dbReference>
<keyword evidence="4" id="KW-1185">Reference proteome</keyword>
<reference evidence="3" key="3">
    <citation type="submission" date="2020-05" db="UniProtKB">
        <authorList>
            <consortium name="EnsemblMetazoa"/>
        </authorList>
    </citation>
    <scope>IDENTIFICATION</scope>
    <source>
        <strain evidence="3">Jacobina</strain>
    </source>
</reference>